<dbReference type="EMBL" id="CAJNDS010002001">
    <property type="protein sequence ID" value="CAE7294282.1"/>
    <property type="molecule type" value="Genomic_DNA"/>
</dbReference>
<accession>A0A812NEZ7</accession>
<dbReference type="Gene3D" id="3.30.200.20">
    <property type="entry name" value="Phosphorylase Kinase, domain 1"/>
    <property type="match status" value="1"/>
</dbReference>
<dbReference type="InterPro" id="IPR000719">
    <property type="entry name" value="Prot_kinase_dom"/>
</dbReference>
<dbReference type="OrthoDB" id="447771at2759"/>
<dbReference type="PROSITE" id="PS50011">
    <property type="entry name" value="PROTEIN_KINASE_DOM"/>
    <property type="match status" value="1"/>
</dbReference>
<comment type="caution">
    <text evidence="2">The sequence shown here is derived from an EMBL/GenBank/DDBJ whole genome shotgun (WGS) entry which is preliminary data.</text>
</comment>
<dbReference type="AlphaFoldDB" id="A0A812NEZ7"/>
<protein>
    <recommendedName>
        <fullName evidence="1">Protein kinase domain-containing protein</fullName>
    </recommendedName>
</protein>
<keyword evidence="3" id="KW-1185">Reference proteome</keyword>
<proteinExistence type="predicted"/>
<reference evidence="2" key="1">
    <citation type="submission" date="2021-02" db="EMBL/GenBank/DDBJ databases">
        <authorList>
            <person name="Dougan E. K."/>
            <person name="Rhodes N."/>
            <person name="Thang M."/>
            <person name="Chan C."/>
        </authorList>
    </citation>
    <scope>NUCLEOTIDE SEQUENCE</scope>
</reference>
<gene>
    <name evidence="2" type="ORF">SNAT2548_LOCUS15497</name>
</gene>
<evidence type="ECO:0000313" key="2">
    <source>
        <dbReference type="EMBL" id="CAE7294282.1"/>
    </source>
</evidence>
<organism evidence="2 3">
    <name type="scientific">Symbiodinium natans</name>
    <dbReference type="NCBI Taxonomy" id="878477"/>
    <lineage>
        <taxon>Eukaryota</taxon>
        <taxon>Sar</taxon>
        <taxon>Alveolata</taxon>
        <taxon>Dinophyceae</taxon>
        <taxon>Suessiales</taxon>
        <taxon>Symbiodiniaceae</taxon>
        <taxon>Symbiodinium</taxon>
    </lineage>
</organism>
<name>A0A812NEZ7_9DINO</name>
<feature type="domain" description="Protein kinase" evidence="1">
    <location>
        <begin position="22"/>
        <end position="194"/>
    </location>
</feature>
<dbReference type="SUPFAM" id="SSF56112">
    <property type="entry name" value="Protein kinase-like (PK-like)"/>
    <property type="match status" value="1"/>
</dbReference>
<dbReference type="GO" id="GO:0004672">
    <property type="term" value="F:protein kinase activity"/>
    <property type="evidence" value="ECO:0007669"/>
    <property type="project" value="InterPro"/>
</dbReference>
<dbReference type="GO" id="GO:0005524">
    <property type="term" value="F:ATP binding"/>
    <property type="evidence" value="ECO:0007669"/>
    <property type="project" value="InterPro"/>
</dbReference>
<evidence type="ECO:0000313" key="3">
    <source>
        <dbReference type="Proteomes" id="UP000604046"/>
    </source>
</evidence>
<sequence length="194" mass="22067">MAEPRPSDFPDEFWPDEATGRWKNLGVLGSGGLAVVYLAQDMKGSRGRVALKVLRAAAQPVHAYELHREALWSLTRLHCSTHSKFDSAGSQLFVRYLEDHTGFGRLGEEDGRQMNFEQRRRYLEADSFDWSALAAQKVVQRPYVVMEHLPGQMLWDLVSVRARANKKLQPLSEEETRQILLQLTKAAARLKGTF</sequence>
<dbReference type="InterPro" id="IPR011009">
    <property type="entry name" value="Kinase-like_dom_sf"/>
</dbReference>
<evidence type="ECO:0000259" key="1">
    <source>
        <dbReference type="PROSITE" id="PS50011"/>
    </source>
</evidence>
<dbReference type="Proteomes" id="UP000604046">
    <property type="component" value="Unassembled WGS sequence"/>
</dbReference>